<evidence type="ECO:0000313" key="3">
    <source>
        <dbReference type="Proteomes" id="UP000327000"/>
    </source>
</evidence>
<feature type="domain" description="Zinc finger CGNR" evidence="1">
    <location>
        <begin position="137"/>
        <end position="180"/>
    </location>
</feature>
<dbReference type="EMBL" id="VOKX01000032">
    <property type="protein sequence ID" value="KAB7843778.1"/>
    <property type="molecule type" value="Genomic_DNA"/>
</dbReference>
<comment type="caution">
    <text evidence="2">The sequence shown here is derived from an EMBL/GenBank/DDBJ whole genome shotgun (WGS) entry which is preliminary data.</text>
</comment>
<dbReference type="Gene3D" id="1.10.3300.10">
    <property type="entry name" value="Jann2411-like domain"/>
    <property type="match status" value="1"/>
</dbReference>
<protein>
    <submittedName>
        <fullName evidence="2">CGNR zinc finger domain-containing protein</fullName>
    </submittedName>
</protein>
<dbReference type="RefSeq" id="WP_152264134.1">
    <property type="nucleotide sequence ID" value="NZ_VOKX01000032.1"/>
</dbReference>
<gene>
    <name evidence="2" type="ORF">FRZ00_17700</name>
</gene>
<dbReference type="SUPFAM" id="SSF160904">
    <property type="entry name" value="Jann2411-like"/>
    <property type="match status" value="1"/>
</dbReference>
<proteinExistence type="predicted"/>
<reference evidence="2 3" key="1">
    <citation type="journal article" date="2019" name="Microb. Cell Fact.">
        <title>Exploring novel herbicidin analogues by transcriptional regulator overexpression and MS/MS molecular networking.</title>
        <authorList>
            <person name="Shi Y."/>
            <person name="Gu R."/>
            <person name="Li Y."/>
            <person name="Wang X."/>
            <person name="Ren W."/>
            <person name="Li X."/>
            <person name="Wang L."/>
            <person name="Xie Y."/>
            <person name="Hong B."/>
        </authorList>
    </citation>
    <scope>NUCLEOTIDE SEQUENCE [LARGE SCALE GENOMIC DNA]</scope>
    <source>
        <strain evidence="2 3">US-43</strain>
    </source>
</reference>
<dbReference type="Pfam" id="PF11706">
    <property type="entry name" value="zf-CGNR"/>
    <property type="match status" value="1"/>
</dbReference>
<dbReference type="OrthoDB" id="123307at2"/>
<dbReference type="InterPro" id="IPR023286">
    <property type="entry name" value="ABATE_dom_sf"/>
</dbReference>
<dbReference type="Pfam" id="PF07336">
    <property type="entry name" value="ABATE"/>
    <property type="match status" value="1"/>
</dbReference>
<accession>A0A5N5W723</accession>
<evidence type="ECO:0000259" key="1">
    <source>
        <dbReference type="Pfam" id="PF11706"/>
    </source>
</evidence>
<dbReference type="PANTHER" id="PTHR35525">
    <property type="entry name" value="BLL6575 PROTEIN"/>
    <property type="match status" value="1"/>
</dbReference>
<evidence type="ECO:0000313" key="2">
    <source>
        <dbReference type="EMBL" id="KAB7843778.1"/>
    </source>
</evidence>
<organism evidence="2 3">
    <name type="scientific">Streptomyces mobaraensis</name>
    <name type="common">Streptoverticillium mobaraense</name>
    <dbReference type="NCBI Taxonomy" id="35621"/>
    <lineage>
        <taxon>Bacteria</taxon>
        <taxon>Bacillati</taxon>
        <taxon>Actinomycetota</taxon>
        <taxon>Actinomycetes</taxon>
        <taxon>Kitasatosporales</taxon>
        <taxon>Streptomycetaceae</taxon>
        <taxon>Streptomyces</taxon>
    </lineage>
</organism>
<name>A0A5N5W723_STRMB</name>
<keyword evidence="3" id="KW-1185">Reference proteome</keyword>
<dbReference type="Proteomes" id="UP000327000">
    <property type="component" value="Unassembled WGS sequence"/>
</dbReference>
<dbReference type="PANTHER" id="PTHR35525:SF3">
    <property type="entry name" value="BLL6575 PROTEIN"/>
    <property type="match status" value="1"/>
</dbReference>
<dbReference type="InterPro" id="IPR021005">
    <property type="entry name" value="Znf_CGNR"/>
</dbReference>
<dbReference type="AlphaFoldDB" id="A0A5N5W723"/>
<dbReference type="InterPro" id="IPR010852">
    <property type="entry name" value="ABATE"/>
</dbReference>
<sequence length="186" mass="19689">MREAPPAALLIEAFVNTVDVEQGTDDLSGPAELAAWFREHGLPAGDPAPGAEDHRLALALRAGLREELGVHVGDSADPRFVEAAEAALAALPLRAVLRPGDTGAALVPDPGEPPARRALGALAAAWSELAVTGEAARLKRCAEHGCAWVFWDTSKNRSRRWCSMRVCGNRAKARRYAARQAAGALD</sequence>